<evidence type="ECO:0000313" key="1">
    <source>
        <dbReference type="EMBL" id="VDD91260.1"/>
    </source>
</evidence>
<evidence type="ECO:0000313" key="3">
    <source>
        <dbReference type="WBParaSite" id="EVEC_0000641601-mRNA-1"/>
    </source>
</evidence>
<dbReference type="STRING" id="51028.A0A0N4V7X4"/>
<dbReference type="SMART" id="SM00367">
    <property type="entry name" value="LRR_CC"/>
    <property type="match status" value="2"/>
</dbReference>
<keyword evidence="2" id="KW-1185">Reference proteome</keyword>
<dbReference type="OrthoDB" id="5859291at2759"/>
<dbReference type="EMBL" id="UXUI01008342">
    <property type="protein sequence ID" value="VDD91260.1"/>
    <property type="molecule type" value="Genomic_DNA"/>
</dbReference>
<dbReference type="InterPro" id="IPR032675">
    <property type="entry name" value="LRR_dom_sf"/>
</dbReference>
<dbReference type="WBParaSite" id="EVEC_0000641601-mRNA-1">
    <property type="protein sequence ID" value="EVEC_0000641601-mRNA-1"/>
    <property type="gene ID" value="EVEC_0000641601"/>
</dbReference>
<name>A0A0N4V7X4_ENTVE</name>
<accession>A0A0N4V7X4</accession>
<reference evidence="1 2" key="2">
    <citation type="submission" date="2018-10" db="EMBL/GenBank/DDBJ databases">
        <authorList>
            <consortium name="Pathogen Informatics"/>
        </authorList>
    </citation>
    <scope>NUCLEOTIDE SEQUENCE [LARGE SCALE GENOMIC DNA]</scope>
</reference>
<sequence>MFGFTAVAYFSYDKGRVLEVGPDRVAAEWIVRCEGKVKCVIPLLCLYFLKRFYGYRYCEDGRHLSFRFDKVHTEFNDYNSLIRETSKRDYSNPNNHLYVVSIDATDASITSHGCRHFGELFFLNEFTFATDLAFSILAGLNSLVDVRFVRCKKLDDTGLYFIQKTVGSNLQFLQLESCPRITDNGLKYICSFMYNKSFFIFFIGAII</sequence>
<protein>
    <submittedName>
        <fullName evidence="3">ATP synthase subunit s, mitochondrial</fullName>
    </submittedName>
</protein>
<proteinExistence type="predicted"/>
<dbReference type="SUPFAM" id="SSF52047">
    <property type="entry name" value="RNI-like"/>
    <property type="match status" value="1"/>
</dbReference>
<dbReference type="Proteomes" id="UP000274131">
    <property type="component" value="Unassembled WGS sequence"/>
</dbReference>
<organism evidence="3">
    <name type="scientific">Enterobius vermicularis</name>
    <name type="common">Human pinworm</name>
    <dbReference type="NCBI Taxonomy" id="51028"/>
    <lineage>
        <taxon>Eukaryota</taxon>
        <taxon>Metazoa</taxon>
        <taxon>Ecdysozoa</taxon>
        <taxon>Nematoda</taxon>
        <taxon>Chromadorea</taxon>
        <taxon>Rhabditida</taxon>
        <taxon>Spirurina</taxon>
        <taxon>Oxyuridomorpha</taxon>
        <taxon>Oxyuroidea</taxon>
        <taxon>Oxyuridae</taxon>
        <taxon>Enterobius</taxon>
    </lineage>
</organism>
<gene>
    <name evidence="1" type="ORF">EVEC_LOCUS6011</name>
</gene>
<dbReference type="InterPro" id="IPR006553">
    <property type="entry name" value="Leu-rich_rpt_Cys-con_subtyp"/>
</dbReference>
<evidence type="ECO:0000313" key="2">
    <source>
        <dbReference type="Proteomes" id="UP000274131"/>
    </source>
</evidence>
<dbReference type="AlphaFoldDB" id="A0A0N4V7X4"/>
<reference evidence="3" key="1">
    <citation type="submission" date="2017-02" db="UniProtKB">
        <authorList>
            <consortium name="WormBaseParasite"/>
        </authorList>
    </citation>
    <scope>IDENTIFICATION</scope>
</reference>
<dbReference type="Gene3D" id="3.80.10.10">
    <property type="entry name" value="Ribonuclease Inhibitor"/>
    <property type="match status" value="2"/>
</dbReference>